<dbReference type="GO" id="GO:0016787">
    <property type="term" value="F:hydrolase activity"/>
    <property type="evidence" value="ECO:0007669"/>
    <property type="project" value="UniProtKB-UniRule"/>
</dbReference>
<feature type="domain" description="PNPLA" evidence="4">
    <location>
        <begin position="10"/>
        <end position="220"/>
    </location>
</feature>
<dbReference type="InterPro" id="IPR016035">
    <property type="entry name" value="Acyl_Trfase/lysoPLipase"/>
</dbReference>
<dbReference type="PANTHER" id="PTHR46394">
    <property type="entry name" value="ANNEXIN"/>
    <property type="match status" value="1"/>
</dbReference>
<evidence type="ECO:0000313" key="6">
    <source>
        <dbReference type="Proteomes" id="UP000614996"/>
    </source>
</evidence>
<dbReference type="Gene3D" id="3.40.1090.10">
    <property type="entry name" value="Cytosolic phospholipase A2 catalytic domain"/>
    <property type="match status" value="2"/>
</dbReference>
<sequence length="359" mass="38306">MMDDARYADLVLEGGGVKGIGLLGAIEELAEQGLSFPRIAGASAGAIVGALAAACQQAGRPVSELVEVMESLDYRSFADPTLLDRFGMLGKGIELLLHDGVYKGDVALHWIEQQLAERGVRTWGDLRIDDDPGTSLPPDRRYRLVVVASDLSRGQLVRLPWDYRHYGLTADEQPVALAVRASMSYPFFFRPVTLTAGHGLGECTLVDGGMLSNFPIDVFDRTDGRPQRWPTYGVKLSARPAQRQVSHAVDGPIDLAFAALHTLLDAHDAYHLDDENTTARTLFVDTDGVSTLDFGIDRDTQRTLYAAGHAAARKFLARRTATIPKSRAVPTDDAPATGGGPAGGVDATGGGPAAQPSGS</sequence>
<proteinExistence type="predicted"/>
<feature type="active site" description="Nucleophile" evidence="2">
    <location>
        <position position="43"/>
    </location>
</feature>
<keyword evidence="2" id="KW-0378">Hydrolase</keyword>
<dbReference type="SUPFAM" id="SSF52151">
    <property type="entry name" value="FabD/lysophospholipase-like"/>
    <property type="match status" value="1"/>
</dbReference>
<gene>
    <name evidence="5" type="ORF">NUM_42480</name>
</gene>
<evidence type="ECO:0000259" key="4">
    <source>
        <dbReference type="PROSITE" id="PS51635"/>
    </source>
</evidence>
<protein>
    <submittedName>
        <fullName evidence="5">Membrane protein</fullName>
    </submittedName>
</protein>
<name>A0A8J4ACS7_9ACTN</name>
<keyword evidence="1 2" id="KW-0443">Lipid metabolism</keyword>
<evidence type="ECO:0000256" key="3">
    <source>
        <dbReference type="SAM" id="MobiDB-lite"/>
    </source>
</evidence>
<feature type="short sequence motif" description="GXGXXG" evidence="2">
    <location>
        <begin position="14"/>
        <end position="19"/>
    </location>
</feature>
<dbReference type="Pfam" id="PF01734">
    <property type="entry name" value="Patatin"/>
    <property type="match status" value="1"/>
</dbReference>
<evidence type="ECO:0000256" key="2">
    <source>
        <dbReference type="PROSITE-ProRule" id="PRU01161"/>
    </source>
</evidence>
<feature type="short sequence motif" description="GXSXG" evidence="2">
    <location>
        <begin position="41"/>
        <end position="45"/>
    </location>
</feature>
<dbReference type="RefSeq" id="WP_207126704.1">
    <property type="nucleotide sequence ID" value="NZ_BOPO01000083.1"/>
</dbReference>
<organism evidence="5 6">
    <name type="scientific">Actinocatenispora comari</name>
    <dbReference type="NCBI Taxonomy" id="2807577"/>
    <lineage>
        <taxon>Bacteria</taxon>
        <taxon>Bacillati</taxon>
        <taxon>Actinomycetota</taxon>
        <taxon>Actinomycetes</taxon>
        <taxon>Micromonosporales</taxon>
        <taxon>Micromonosporaceae</taxon>
        <taxon>Actinocatenispora</taxon>
    </lineage>
</organism>
<feature type="region of interest" description="Disordered" evidence="3">
    <location>
        <begin position="323"/>
        <end position="359"/>
    </location>
</feature>
<feature type="compositionally biased region" description="Gly residues" evidence="3">
    <location>
        <begin position="337"/>
        <end position="352"/>
    </location>
</feature>
<evidence type="ECO:0000256" key="1">
    <source>
        <dbReference type="ARBA" id="ARBA00023098"/>
    </source>
</evidence>
<reference evidence="6" key="1">
    <citation type="journal article" date="2021" name="Int. J. Syst. Evol. Microbiol.">
        <title>Actinocatenispora comari sp. nov., an endophytic actinomycete isolated from aerial parts of Comarum salesowianum.</title>
        <authorList>
            <person name="Oyunbileg N."/>
            <person name="Iizaka Y."/>
            <person name="Hamada M."/>
            <person name="Davaapurev B.O."/>
            <person name="Fukumoto A."/>
            <person name="Tsetseg B."/>
            <person name="Kato F."/>
            <person name="Tamura T."/>
            <person name="Batkhuu J."/>
            <person name="Anzai Y."/>
        </authorList>
    </citation>
    <scope>NUCLEOTIDE SEQUENCE [LARGE SCALE GENOMIC DNA]</scope>
    <source>
        <strain evidence="6">NUM-2625</strain>
    </source>
</reference>
<evidence type="ECO:0000313" key="5">
    <source>
        <dbReference type="EMBL" id="GIL28994.1"/>
    </source>
</evidence>
<dbReference type="InterPro" id="IPR002641">
    <property type="entry name" value="PNPLA_dom"/>
</dbReference>
<keyword evidence="6" id="KW-1185">Reference proteome</keyword>
<dbReference type="Proteomes" id="UP000614996">
    <property type="component" value="Unassembled WGS sequence"/>
</dbReference>
<dbReference type="GO" id="GO:0016042">
    <property type="term" value="P:lipid catabolic process"/>
    <property type="evidence" value="ECO:0007669"/>
    <property type="project" value="UniProtKB-UniRule"/>
</dbReference>
<comment type="caution">
    <text evidence="5">The sequence shown here is derived from an EMBL/GenBank/DDBJ whole genome shotgun (WGS) entry which is preliminary data.</text>
</comment>
<dbReference type="PANTHER" id="PTHR46394:SF1">
    <property type="entry name" value="PNPLA DOMAIN-CONTAINING PROTEIN"/>
    <property type="match status" value="1"/>
</dbReference>
<dbReference type="EMBL" id="BOPO01000083">
    <property type="protein sequence ID" value="GIL28994.1"/>
    <property type="molecule type" value="Genomic_DNA"/>
</dbReference>
<feature type="active site" description="Proton acceptor" evidence="2">
    <location>
        <position position="207"/>
    </location>
</feature>
<dbReference type="AlphaFoldDB" id="A0A8J4ACS7"/>
<dbReference type="PROSITE" id="PS51635">
    <property type="entry name" value="PNPLA"/>
    <property type="match status" value="1"/>
</dbReference>
<dbReference type="CDD" id="cd07207">
    <property type="entry name" value="Pat_ExoU_VipD_like"/>
    <property type="match status" value="1"/>
</dbReference>
<accession>A0A8J4ACS7</accession>
<dbReference type="InterPro" id="IPR052580">
    <property type="entry name" value="Lipid_Hydrolase"/>
</dbReference>
<feature type="short sequence motif" description="DGA/G" evidence="2">
    <location>
        <begin position="207"/>
        <end position="209"/>
    </location>
</feature>
<keyword evidence="2" id="KW-0442">Lipid degradation</keyword>